<feature type="transmembrane region" description="Helical" evidence="5">
    <location>
        <begin position="93"/>
        <end position="126"/>
    </location>
</feature>
<keyword evidence="3 5" id="KW-1133">Transmembrane helix</keyword>
<dbReference type="GO" id="GO:0032259">
    <property type="term" value="P:methylation"/>
    <property type="evidence" value="ECO:0007669"/>
    <property type="project" value="UniProtKB-KW"/>
</dbReference>
<name>A0A518G3C3_9BACT</name>
<keyword evidence="4 5" id="KW-0472">Membrane</keyword>
<keyword evidence="6" id="KW-0808">Transferase</keyword>
<dbReference type="InterPro" id="IPR007318">
    <property type="entry name" value="Phopholipid_MeTrfase"/>
</dbReference>
<evidence type="ECO:0000256" key="1">
    <source>
        <dbReference type="ARBA" id="ARBA00004127"/>
    </source>
</evidence>
<proteinExistence type="predicted"/>
<gene>
    <name evidence="6" type="ORF">Q31a_13550</name>
</gene>
<dbReference type="PANTHER" id="PTHR43847">
    <property type="entry name" value="BLL3993 PROTEIN"/>
    <property type="match status" value="1"/>
</dbReference>
<dbReference type="PANTHER" id="PTHR43847:SF1">
    <property type="entry name" value="BLL3993 PROTEIN"/>
    <property type="match status" value="1"/>
</dbReference>
<keyword evidence="6" id="KW-0489">Methyltransferase</keyword>
<dbReference type="Gene3D" id="1.20.120.1630">
    <property type="match status" value="1"/>
</dbReference>
<accession>A0A518G3C3</accession>
<organism evidence="6 7">
    <name type="scientific">Aureliella helgolandensis</name>
    <dbReference type="NCBI Taxonomy" id="2527968"/>
    <lineage>
        <taxon>Bacteria</taxon>
        <taxon>Pseudomonadati</taxon>
        <taxon>Planctomycetota</taxon>
        <taxon>Planctomycetia</taxon>
        <taxon>Pirellulales</taxon>
        <taxon>Pirellulaceae</taxon>
        <taxon>Aureliella</taxon>
    </lineage>
</organism>
<evidence type="ECO:0000256" key="4">
    <source>
        <dbReference type="ARBA" id="ARBA00023136"/>
    </source>
</evidence>
<dbReference type="GO" id="GO:0012505">
    <property type="term" value="C:endomembrane system"/>
    <property type="evidence" value="ECO:0007669"/>
    <property type="project" value="UniProtKB-SubCell"/>
</dbReference>
<dbReference type="EMBL" id="CP036298">
    <property type="protein sequence ID" value="QDV23060.1"/>
    <property type="molecule type" value="Genomic_DNA"/>
</dbReference>
<evidence type="ECO:0000256" key="5">
    <source>
        <dbReference type="SAM" id="Phobius"/>
    </source>
</evidence>
<feature type="transmembrane region" description="Helical" evidence="5">
    <location>
        <begin position="47"/>
        <end position="64"/>
    </location>
</feature>
<dbReference type="OrthoDB" id="9789029at2"/>
<sequence>MNEGVSASRLGAARLLVGLQFIAASVLVLSGFFNWRNGSWQDSGPTVVAVIGILLGIWAIAAIGPKRVSLMPAVTADTQLVTAGPYRFIRHPMYAALLLFCGALVFAPFHFWKVGVWGMLLIVLMAKSRLEERQLMKNFPDYAGYMQRTWRFVPLLW</sequence>
<evidence type="ECO:0000313" key="6">
    <source>
        <dbReference type="EMBL" id="QDV23060.1"/>
    </source>
</evidence>
<protein>
    <submittedName>
        <fullName evidence="6">Isoprenylcysteine carboxyl methyltransferase (ICMT) family protein</fullName>
    </submittedName>
</protein>
<keyword evidence="2 5" id="KW-0812">Transmembrane</keyword>
<feature type="transmembrane region" description="Helical" evidence="5">
    <location>
        <begin position="12"/>
        <end position="35"/>
    </location>
</feature>
<dbReference type="KEGG" id="ahel:Q31a_13550"/>
<dbReference type="AlphaFoldDB" id="A0A518G3C3"/>
<dbReference type="RefSeq" id="WP_145075549.1">
    <property type="nucleotide sequence ID" value="NZ_CP036298.1"/>
</dbReference>
<evidence type="ECO:0000313" key="7">
    <source>
        <dbReference type="Proteomes" id="UP000318017"/>
    </source>
</evidence>
<reference evidence="6 7" key="1">
    <citation type="submission" date="2019-02" db="EMBL/GenBank/DDBJ databases">
        <title>Deep-cultivation of Planctomycetes and their phenomic and genomic characterization uncovers novel biology.</title>
        <authorList>
            <person name="Wiegand S."/>
            <person name="Jogler M."/>
            <person name="Boedeker C."/>
            <person name="Pinto D."/>
            <person name="Vollmers J."/>
            <person name="Rivas-Marin E."/>
            <person name="Kohn T."/>
            <person name="Peeters S.H."/>
            <person name="Heuer A."/>
            <person name="Rast P."/>
            <person name="Oberbeckmann S."/>
            <person name="Bunk B."/>
            <person name="Jeske O."/>
            <person name="Meyerdierks A."/>
            <person name="Storesund J.E."/>
            <person name="Kallscheuer N."/>
            <person name="Luecker S."/>
            <person name="Lage O.M."/>
            <person name="Pohl T."/>
            <person name="Merkel B.J."/>
            <person name="Hornburger P."/>
            <person name="Mueller R.-W."/>
            <person name="Bruemmer F."/>
            <person name="Labrenz M."/>
            <person name="Spormann A.M."/>
            <person name="Op den Camp H."/>
            <person name="Overmann J."/>
            <person name="Amann R."/>
            <person name="Jetten M.S.M."/>
            <person name="Mascher T."/>
            <person name="Medema M.H."/>
            <person name="Devos D.P."/>
            <person name="Kaster A.-K."/>
            <person name="Ovreas L."/>
            <person name="Rohde M."/>
            <person name="Galperin M.Y."/>
            <person name="Jogler C."/>
        </authorList>
    </citation>
    <scope>NUCLEOTIDE SEQUENCE [LARGE SCALE GENOMIC DNA]</scope>
    <source>
        <strain evidence="6 7">Q31a</strain>
    </source>
</reference>
<dbReference type="GO" id="GO:0008168">
    <property type="term" value="F:methyltransferase activity"/>
    <property type="evidence" value="ECO:0007669"/>
    <property type="project" value="UniProtKB-KW"/>
</dbReference>
<evidence type="ECO:0000256" key="2">
    <source>
        <dbReference type="ARBA" id="ARBA00022692"/>
    </source>
</evidence>
<comment type="subcellular location">
    <subcellularLocation>
        <location evidence="1">Endomembrane system</location>
        <topology evidence="1">Multi-pass membrane protein</topology>
    </subcellularLocation>
</comment>
<evidence type="ECO:0000256" key="3">
    <source>
        <dbReference type="ARBA" id="ARBA00022989"/>
    </source>
</evidence>
<dbReference type="Proteomes" id="UP000318017">
    <property type="component" value="Chromosome"/>
</dbReference>
<keyword evidence="7" id="KW-1185">Reference proteome</keyword>
<dbReference type="Pfam" id="PF04191">
    <property type="entry name" value="PEMT"/>
    <property type="match status" value="1"/>
</dbReference>
<dbReference type="InterPro" id="IPR052527">
    <property type="entry name" value="Metal_cation-efflux_comp"/>
</dbReference>